<sequence length="626" mass="70699">MSTPSSATPDDVEGALRSFPQGEKAVLQVIDAPLDGSKPSTLSSATPSDVEGALGSLPQGEKAVLQVIDAPLDGSKPVVQAMFKLNRDIEQLKAEIAEGMKSLPPHDDKTARILDVTLHSDFAITGIRDTKGPESTRPARDVLIKFLQDTYTQPYDKQKPFDERRIFRWRNDPLPVNDIGSISSQWSQQFGGGDKHFYRLVNRISLQQDPLDYDLHPRDSYLTCAQDADRRLIVIIVNDVWSAQTFNMYKSRNVVHDIHFENPRIVPKMRDGKSWTSLSDGSLDTFVKLLLLDFFLASIYLQPVDYFGSLIWPKVSAQDELLGFHFPLTKNPHLQVPLGLFEPRLSAKSSESFKEIEYAEGILRSVNSLVDSIEFVLEALKPNVAADTFRRAADYERLKQTLEGLYKERSKNALRALEALNRQLDYLTKRHAIREAKSIKILTILAALYLPLSLSASLLGMSSPFKAIVHNQTAQTQDLTGTNLLFDFFGVFIWLATSTGFIVYGIRLALWLRSVGLATLAEIVGLQKLSRSFTGPFSMFSYGKRWRFGGKEGRIFEMLKAVMKWWIGAGFYITLLVIFFVGMLRTAQEAWDTAWRLFAVYAIVGGSLFVCFFVLFKWLDRKKRRV</sequence>
<evidence type="ECO:0000313" key="4">
    <source>
        <dbReference type="Proteomes" id="UP001219525"/>
    </source>
</evidence>
<protein>
    <submittedName>
        <fullName evidence="3">Uncharacterized protein</fullName>
    </submittedName>
</protein>
<dbReference type="Proteomes" id="UP001219525">
    <property type="component" value="Unassembled WGS sequence"/>
</dbReference>
<feature type="transmembrane region" description="Helical" evidence="2">
    <location>
        <begin position="488"/>
        <end position="510"/>
    </location>
</feature>
<gene>
    <name evidence="3" type="ORF">GGX14DRAFT_167441</name>
</gene>
<proteinExistence type="predicted"/>
<evidence type="ECO:0000256" key="1">
    <source>
        <dbReference type="SAM" id="MobiDB-lite"/>
    </source>
</evidence>
<keyword evidence="4" id="KW-1185">Reference proteome</keyword>
<accession>A0AAD6V1Z7</accession>
<dbReference type="AlphaFoldDB" id="A0AAD6V1Z7"/>
<name>A0AAD6V1Z7_9AGAR</name>
<organism evidence="3 4">
    <name type="scientific">Mycena pura</name>
    <dbReference type="NCBI Taxonomy" id="153505"/>
    <lineage>
        <taxon>Eukaryota</taxon>
        <taxon>Fungi</taxon>
        <taxon>Dikarya</taxon>
        <taxon>Basidiomycota</taxon>
        <taxon>Agaricomycotina</taxon>
        <taxon>Agaricomycetes</taxon>
        <taxon>Agaricomycetidae</taxon>
        <taxon>Agaricales</taxon>
        <taxon>Marasmiineae</taxon>
        <taxon>Mycenaceae</taxon>
        <taxon>Mycena</taxon>
    </lineage>
</organism>
<evidence type="ECO:0000313" key="3">
    <source>
        <dbReference type="EMBL" id="KAJ7200768.1"/>
    </source>
</evidence>
<feature type="transmembrane region" description="Helical" evidence="2">
    <location>
        <begin position="598"/>
        <end position="619"/>
    </location>
</feature>
<evidence type="ECO:0000256" key="2">
    <source>
        <dbReference type="SAM" id="Phobius"/>
    </source>
</evidence>
<feature type="compositionally biased region" description="Polar residues" evidence="1">
    <location>
        <begin position="38"/>
        <end position="47"/>
    </location>
</feature>
<feature type="region of interest" description="Disordered" evidence="1">
    <location>
        <begin position="36"/>
        <end position="55"/>
    </location>
</feature>
<feature type="transmembrane region" description="Helical" evidence="2">
    <location>
        <begin position="565"/>
        <end position="586"/>
    </location>
</feature>
<dbReference type="Gene3D" id="1.20.58.340">
    <property type="entry name" value="Magnesium transport protein CorA, transmembrane region"/>
    <property type="match status" value="1"/>
</dbReference>
<feature type="transmembrane region" description="Helical" evidence="2">
    <location>
        <begin position="439"/>
        <end position="459"/>
    </location>
</feature>
<reference evidence="3" key="1">
    <citation type="submission" date="2023-03" db="EMBL/GenBank/DDBJ databases">
        <title>Massive genome expansion in bonnet fungi (Mycena s.s.) driven by repeated elements and novel gene families across ecological guilds.</title>
        <authorList>
            <consortium name="Lawrence Berkeley National Laboratory"/>
            <person name="Harder C.B."/>
            <person name="Miyauchi S."/>
            <person name="Viragh M."/>
            <person name="Kuo A."/>
            <person name="Thoen E."/>
            <person name="Andreopoulos B."/>
            <person name="Lu D."/>
            <person name="Skrede I."/>
            <person name="Drula E."/>
            <person name="Henrissat B."/>
            <person name="Morin E."/>
            <person name="Kohler A."/>
            <person name="Barry K."/>
            <person name="LaButti K."/>
            <person name="Morin E."/>
            <person name="Salamov A."/>
            <person name="Lipzen A."/>
            <person name="Mereny Z."/>
            <person name="Hegedus B."/>
            <person name="Baldrian P."/>
            <person name="Stursova M."/>
            <person name="Weitz H."/>
            <person name="Taylor A."/>
            <person name="Grigoriev I.V."/>
            <person name="Nagy L.G."/>
            <person name="Martin F."/>
            <person name="Kauserud H."/>
        </authorList>
    </citation>
    <scope>NUCLEOTIDE SEQUENCE</scope>
    <source>
        <strain evidence="3">9144</strain>
    </source>
</reference>
<keyword evidence="2" id="KW-0472">Membrane</keyword>
<keyword evidence="2" id="KW-1133">Transmembrane helix</keyword>
<dbReference type="EMBL" id="JARJCW010000061">
    <property type="protein sequence ID" value="KAJ7200768.1"/>
    <property type="molecule type" value="Genomic_DNA"/>
</dbReference>
<keyword evidence="2" id="KW-0812">Transmembrane</keyword>
<comment type="caution">
    <text evidence="3">The sequence shown here is derived from an EMBL/GenBank/DDBJ whole genome shotgun (WGS) entry which is preliminary data.</text>
</comment>